<feature type="domain" description="SpoVT-AbrB" evidence="2">
    <location>
        <begin position="1"/>
        <end position="47"/>
    </location>
</feature>
<dbReference type="PROSITE" id="PS51740">
    <property type="entry name" value="SPOVT_ABRB"/>
    <property type="match status" value="1"/>
</dbReference>
<proteinExistence type="predicted"/>
<dbReference type="OrthoDB" id="9811597at2"/>
<dbReference type="SMART" id="SM00966">
    <property type="entry name" value="SpoVT_AbrB"/>
    <property type="match status" value="1"/>
</dbReference>
<keyword evidence="1" id="KW-0238">DNA-binding</keyword>
<dbReference type="EMBL" id="CP046244">
    <property type="protein sequence ID" value="QGP91173.1"/>
    <property type="molecule type" value="Genomic_DNA"/>
</dbReference>
<dbReference type="InterPro" id="IPR037914">
    <property type="entry name" value="SpoVT-AbrB_sf"/>
</dbReference>
<reference evidence="3 4" key="1">
    <citation type="submission" date="2019-11" db="EMBL/GenBank/DDBJ databases">
        <title>Genome sequence of Moorella glycerini DSM11254.</title>
        <authorList>
            <person name="Poehlein A."/>
            <person name="Boeer T."/>
            <person name="Daniel R."/>
        </authorList>
    </citation>
    <scope>NUCLEOTIDE SEQUENCE [LARGE SCALE GENOMIC DNA]</scope>
    <source>
        <strain evidence="3 4">DSM 11254</strain>
    </source>
</reference>
<dbReference type="RefSeq" id="WP_156271589.1">
    <property type="nucleotide sequence ID" value="NZ_CP046244.1"/>
</dbReference>
<dbReference type="Proteomes" id="UP000425916">
    <property type="component" value="Chromosome"/>
</dbReference>
<organism evidence="3 4">
    <name type="scientific">Neomoorella glycerini</name>
    <dbReference type="NCBI Taxonomy" id="55779"/>
    <lineage>
        <taxon>Bacteria</taxon>
        <taxon>Bacillati</taxon>
        <taxon>Bacillota</taxon>
        <taxon>Clostridia</taxon>
        <taxon>Neomoorellales</taxon>
        <taxon>Neomoorellaceae</taxon>
        <taxon>Neomoorella</taxon>
    </lineage>
</organism>
<dbReference type="Pfam" id="PF04014">
    <property type="entry name" value="MazE_antitoxin"/>
    <property type="match status" value="1"/>
</dbReference>
<keyword evidence="4" id="KW-1185">Reference proteome</keyword>
<dbReference type="GO" id="GO:0003677">
    <property type="term" value="F:DNA binding"/>
    <property type="evidence" value="ECO:0007669"/>
    <property type="project" value="UniProtKB-UniRule"/>
</dbReference>
<accession>A0A6I5ZMQ9</accession>
<dbReference type="InterPro" id="IPR007159">
    <property type="entry name" value="SpoVT-AbrB_dom"/>
</dbReference>
<evidence type="ECO:0000256" key="1">
    <source>
        <dbReference type="PROSITE-ProRule" id="PRU01076"/>
    </source>
</evidence>
<dbReference type="AlphaFoldDB" id="A0A6I5ZMQ9"/>
<gene>
    <name evidence="3" type="ORF">MGLY_05000</name>
</gene>
<sequence length="86" mass="9561">MFRAKLTSKGQVTIPVAVRRKLSLQPGDDLLFDISTDGEVKLRALKRKPLTELYAALPASRPYPGTAKVREEVAGEMARQILPKEK</sequence>
<name>A0A6I5ZMQ9_9FIRM</name>
<evidence type="ECO:0000259" key="2">
    <source>
        <dbReference type="PROSITE" id="PS51740"/>
    </source>
</evidence>
<evidence type="ECO:0000313" key="3">
    <source>
        <dbReference type="EMBL" id="QGP91173.1"/>
    </source>
</evidence>
<dbReference type="Gene3D" id="2.10.260.10">
    <property type="match status" value="1"/>
</dbReference>
<dbReference type="SUPFAM" id="SSF89447">
    <property type="entry name" value="AbrB/MazE/MraZ-like"/>
    <property type="match status" value="1"/>
</dbReference>
<dbReference type="NCBIfam" id="TIGR01439">
    <property type="entry name" value="lp_hng_hel_AbrB"/>
    <property type="match status" value="1"/>
</dbReference>
<protein>
    <recommendedName>
        <fullName evidence="2">SpoVT-AbrB domain-containing protein</fullName>
    </recommendedName>
</protein>
<evidence type="ECO:0000313" key="4">
    <source>
        <dbReference type="Proteomes" id="UP000425916"/>
    </source>
</evidence>